<dbReference type="Proteomes" id="UP000006898">
    <property type="component" value="Chromosome"/>
</dbReference>
<sequence length="235" mass="25983">MRCEDVKFDLLELIEGELPKARRSEVLIHLDDCAACAAEFSAYHDLLTLVQVDPVPEPSPGFWEEFLPSVKQRIGQEASRRKPTPAAWLTGVRSWLTFRPRLIAGLAVAAVSMFIVVRLPGVLPVRVNRQAAPVLTEKLIGQTGAAHTVAVIPRSDRRNQQSGETFVVAGEVVEEPSILMAAIRRLGGVDEIADRLETAWVLRPEADLADSLASLNEEERQVLLNHLSHLRMSES</sequence>
<dbReference type="STRING" id="671143.DAMO_2842"/>
<dbReference type="InterPro" id="IPR027383">
    <property type="entry name" value="Znf_put"/>
</dbReference>
<gene>
    <name evidence="2" type="ORF">DAMO_2842</name>
</gene>
<proteinExistence type="predicted"/>
<dbReference type="AlphaFoldDB" id="D5ML73"/>
<reference evidence="2 3" key="1">
    <citation type="journal article" date="2010" name="Nature">
        <title>Nitrite-driven anaerobic methane oxidation by oxygenic bacteria.</title>
        <authorList>
            <person name="Ettwig K.F."/>
            <person name="Butler M.K."/>
            <person name="Le Paslier D."/>
            <person name="Pelletier E."/>
            <person name="Mangenot S."/>
            <person name="Kuypers M.M.M."/>
            <person name="Schreiber F."/>
            <person name="Dutilh B.E."/>
            <person name="Zedelius J."/>
            <person name="de Beer D."/>
            <person name="Gloerich J."/>
            <person name="Wessels H.J.C.T."/>
            <person name="van Allen T."/>
            <person name="Luesken F."/>
            <person name="Wu M."/>
            <person name="van de Pas-Schoonen K.T."/>
            <person name="Op den Camp H.J.M."/>
            <person name="Janssen-Megens E.M."/>
            <person name="Francoijs K-J."/>
            <person name="Stunnenberg H."/>
            <person name="Weissenbach J."/>
            <person name="Jetten M.S.M."/>
            <person name="Strous M."/>
        </authorList>
    </citation>
    <scope>NUCLEOTIDE SEQUENCE [LARGE SCALE GENOMIC DNA]</scope>
</reference>
<feature type="domain" description="Putative zinc-finger" evidence="1">
    <location>
        <begin position="3"/>
        <end position="37"/>
    </location>
</feature>
<accession>D5ML73</accession>
<dbReference type="KEGG" id="mox:DAMO_2842"/>
<protein>
    <recommendedName>
        <fullName evidence="1">Putative zinc-finger domain-containing protein</fullName>
    </recommendedName>
</protein>
<dbReference type="Pfam" id="PF13490">
    <property type="entry name" value="zf-HC2"/>
    <property type="match status" value="1"/>
</dbReference>
<evidence type="ECO:0000313" key="3">
    <source>
        <dbReference type="Proteomes" id="UP000006898"/>
    </source>
</evidence>
<evidence type="ECO:0000313" key="2">
    <source>
        <dbReference type="EMBL" id="CBE69915.1"/>
    </source>
</evidence>
<evidence type="ECO:0000259" key="1">
    <source>
        <dbReference type="Pfam" id="PF13490"/>
    </source>
</evidence>
<dbReference type="eggNOG" id="COG5662">
    <property type="taxonomic scope" value="Bacteria"/>
</dbReference>
<dbReference type="HOGENOM" id="CLU_1318808_0_0_0"/>
<name>D5ML73_METO1</name>
<organism evidence="2 3">
    <name type="scientific">Methylomirabilis oxygeniifera</name>
    <dbReference type="NCBI Taxonomy" id="671143"/>
    <lineage>
        <taxon>Bacteria</taxon>
        <taxon>Candidatus Methylomirabilota</taxon>
        <taxon>Candidatus Methylomirabilia</taxon>
        <taxon>Candidatus Methylomirabilales</taxon>
        <taxon>Candidatus Methylomirabilaceae</taxon>
        <taxon>Candidatus Methylomirabilis</taxon>
    </lineage>
</organism>
<dbReference type="EMBL" id="FP565575">
    <property type="protein sequence ID" value="CBE69915.1"/>
    <property type="molecule type" value="Genomic_DNA"/>
</dbReference>